<dbReference type="Pfam" id="PF00578">
    <property type="entry name" value="AhpC-TSA"/>
    <property type="match status" value="1"/>
</dbReference>
<evidence type="ECO:0000256" key="2">
    <source>
        <dbReference type="SAM" id="SignalP"/>
    </source>
</evidence>
<feature type="domain" description="Thioredoxin" evidence="3">
    <location>
        <begin position="17"/>
        <end position="162"/>
    </location>
</feature>
<protein>
    <submittedName>
        <fullName evidence="4">TlpA family protein disulfide reductase</fullName>
    </submittedName>
</protein>
<comment type="caution">
    <text evidence="4">The sequence shown here is derived from an EMBL/GenBank/DDBJ whole genome shotgun (WGS) entry which is preliminary data.</text>
</comment>
<dbReference type="PANTHER" id="PTHR42852">
    <property type="entry name" value="THIOL:DISULFIDE INTERCHANGE PROTEIN DSBE"/>
    <property type="match status" value="1"/>
</dbReference>
<dbReference type="RefSeq" id="WP_147012132.1">
    <property type="nucleotide sequence ID" value="NZ_VORB01000001.1"/>
</dbReference>
<evidence type="ECO:0000259" key="3">
    <source>
        <dbReference type="PROSITE" id="PS51352"/>
    </source>
</evidence>
<dbReference type="EMBL" id="VORB01000001">
    <property type="protein sequence ID" value="TXC85064.1"/>
    <property type="molecule type" value="Genomic_DNA"/>
</dbReference>
<organism evidence="4 5">
    <name type="scientific">Luteibaculum oceani</name>
    <dbReference type="NCBI Taxonomy" id="1294296"/>
    <lineage>
        <taxon>Bacteria</taxon>
        <taxon>Pseudomonadati</taxon>
        <taxon>Bacteroidota</taxon>
        <taxon>Flavobacteriia</taxon>
        <taxon>Flavobacteriales</taxon>
        <taxon>Luteibaculaceae</taxon>
        <taxon>Luteibaculum</taxon>
    </lineage>
</organism>
<keyword evidence="1" id="KW-0676">Redox-active center</keyword>
<accession>A0A5C6VKC0</accession>
<dbReference type="PROSITE" id="PS51352">
    <property type="entry name" value="THIOREDOXIN_2"/>
    <property type="match status" value="1"/>
</dbReference>
<dbReference type="InterPro" id="IPR017937">
    <property type="entry name" value="Thioredoxin_CS"/>
</dbReference>
<evidence type="ECO:0000313" key="5">
    <source>
        <dbReference type="Proteomes" id="UP000321168"/>
    </source>
</evidence>
<dbReference type="OrthoDB" id="9815205at2"/>
<dbReference type="InterPro" id="IPR050553">
    <property type="entry name" value="Thioredoxin_ResA/DsbE_sf"/>
</dbReference>
<dbReference type="CDD" id="cd02966">
    <property type="entry name" value="TlpA_like_family"/>
    <property type="match status" value="1"/>
</dbReference>
<evidence type="ECO:0000313" key="4">
    <source>
        <dbReference type="EMBL" id="TXC85064.1"/>
    </source>
</evidence>
<dbReference type="SUPFAM" id="SSF52833">
    <property type="entry name" value="Thioredoxin-like"/>
    <property type="match status" value="1"/>
</dbReference>
<feature type="signal peptide" evidence="2">
    <location>
        <begin position="1"/>
        <end position="18"/>
    </location>
</feature>
<reference evidence="4 5" key="1">
    <citation type="submission" date="2019-08" db="EMBL/GenBank/DDBJ databases">
        <title>Genome of Luteibaculum oceani JCM 18817.</title>
        <authorList>
            <person name="Bowman J.P."/>
        </authorList>
    </citation>
    <scope>NUCLEOTIDE SEQUENCE [LARGE SCALE GENOMIC DNA]</scope>
    <source>
        <strain evidence="4 5">JCM 18817</strain>
    </source>
</reference>
<keyword evidence="2" id="KW-0732">Signal</keyword>
<gene>
    <name evidence="4" type="ORF">FRX97_00125</name>
</gene>
<dbReference type="AlphaFoldDB" id="A0A5C6VKC0"/>
<dbReference type="GO" id="GO:0016491">
    <property type="term" value="F:oxidoreductase activity"/>
    <property type="evidence" value="ECO:0007669"/>
    <property type="project" value="InterPro"/>
</dbReference>
<dbReference type="PANTHER" id="PTHR42852:SF17">
    <property type="entry name" value="THIOREDOXIN-LIKE PROTEIN HI_1115"/>
    <property type="match status" value="1"/>
</dbReference>
<keyword evidence="5" id="KW-1185">Reference proteome</keyword>
<name>A0A5C6VKC0_9FLAO</name>
<dbReference type="InterPro" id="IPR036249">
    <property type="entry name" value="Thioredoxin-like_sf"/>
</dbReference>
<sequence length="166" mass="18402">MKYLVTLLSICFSVALMAQSTDLPSVTVKTLAGKSFNSADIDNDGKPIIINFWATWCGPCKKELNTIHDLYPDWQDETGVVIYAVSIDDSRNVAKVGPYANSRAWEYEILLDSNGDLARAMNVTNPPHTFVLDGNKKIVWQHNGYAAGDEEELYDVITKVANGEDL</sequence>
<proteinExistence type="predicted"/>
<feature type="chain" id="PRO_5022761744" evidence="2">
    <location>
        <begin position="19"/>
        <end position="166"/>
    </location>
</feature>
<dbReference type="InterPro" id="IPR013766">
    <property type="entry name" value="Thioredoxin_domain"/>
</dbReference>
<dbReference type="InterPro" id="IPR000866">
    <property type="entry name" value="AhpC/TSA"/>
</dbReference>
<dbReference type="Proteomes" id="UP000321168">
    <property type="component" value="Unassembled WGS sequence"/>
</dbReference>
<dbReference type="Gene3D" id="3.40.30.10">
    <property type="entry name" value="Glutaredoxin"/>
    <property type="match status" value="1"/>
</dbReference>
<dbReference type="PROSITE" id="PS00194">
    <property type="entry name" value="THIOREDOXIN_1"/>
    <property type="match status" value="1"/>
</dbReference>
<evidence type="ECO:0000256" key="1">
    <source>
        <dbReference type="ARBA" id="ARBA00023284"/>
    </source>
</evidence>
<dbReference type="GO" id="GO:0016209">
    <property type="term" value="F:antioxidant activity"/>
    <property type="evidence" value="ECO:0007669"/>
    <property type="project" value="InterPro"/>
</dbReference>